<reference evidence="1 2" key="1">
    <citation type="submission" date="2023-07" db="EMBL/GenBank/DDBJ databases">
        <title>Sorghum-associated microbial communities from plants grown in Nebraska, USA.</title>
        <authorList>
            <person name="Schachtman D."/>
        </authorList>
    </citation>
    <scope>NUCLEOTIDE SEQUENCE [LARGE SCALE GENOMIC DNA]</scope>
    <source>
        <strain evidence="1 2">CC258</strain>
    </source>
</reference>
<gene>
    <name evidence="1" type="ORF">J2736_006736</name>
</gene>
<keyword evidence="2" id="KW-1185">Reference proteome</keyword>
<name>A0ABU1P6T2_9BACL</name>
<dbReference type="RefSeq" id="WP_310502800.1">
    <property type="nucleotide sequence ID" value="NZ_JAVDSB010000030.1"/>
</dbReference>
<dbReference type="EMBL" id="JAVDSB010000030">
    <property type="protein sequence ID" value="MDR6555474.1"/>
    <property type="molecule type" value="Genomic_DNA"/>
</dbReference>
<organism evidence="1 2">
    <name type="scientific">Paenibacillus qinlingensis</name>
    <dbReference type="NCBI Taxonomy" id="1837343"/>
    <lineage>
        <taxon>Bacteria</taxon>
        <taxon>Bacillati</taxon>
        <taxon>Bacillota</taxon>
        <taxon>Bacilli</taxon>
        <taxon>Bacillales</taxon>
        <taxon>Paenibacillaceae</taxon>
        <taxon>Paenibacillus</taxon>
    </lineage>
</organism>
<comment type="caution">
    <text evidence="1">The sequence shown here is derived from an EMBL/GenBank/DDBJ whole genome shotgun (WGS) entry which is preliminary data.</text>
</comment>
<evidence type="ECO:0000313" key="1">
    <source>
        <dbReference type="EMBL" id="MDR6555474.1"/>
    </source>
</evidence>
<sequence>MDEKLLNVKLDNFDLKRIKEVFASRGNNPDEISELEVWSIISDALIEYKIRHVPKVSK</sequence>
<dbReference type="Proteomes" id="UP001267290">
    <property type="component" value="Unassembled WGS sequence"/>
</dbReference>
<evidence type="ECO:0000313" key="2">
    <source>
        <dbReference type="Proteomes" id="UP001267290"/>
    </source>
</evidence>
<accession>A0ABU1P6T2</accession>
<protein>
    <submittedName>
        <fullName evidence="1">Uncharacterized protein</fullName>
    </submittedName>
</protein>
<proteinExistence type="predicted"/>